<gene>
    <name evidence="4" type="ORF">CDEB00056_LOCUS23681</name>
</gene>
<comment type="similarity">
    <text evidence="1">Belongs to the CIA30 family.</text>
</comment>
<feature type="signal peptide" evidence="2">
    <location>
        <begin position="1"/>
        <end position="21"/>
    </location>
</feature>
<dbReference type="PANTHER" id="PTHR13194:SF19">
    <property type="entry name" value="NAD(P)-BINDING ROSSMANN-FOLD SUPERFAMILY PROTEIN"/>
    <property type="match status" value="1"/>
</dbReference>
<dbReference type="Pfam" id="PF08547">
    <property type="entry name" value="CIA30"/>
    <property type="match status" value="1"/>
</dbReference>
<dbReference type="SUPFAM" id="SSF49785">
    <property type="entry name" value="Galactose-binding domain-like"/>
    <property type="match status" value="1"/>
</dbReference>
<dbReference type="AlphaFoldDB" id="A0A7S3QIS9"/>
<dbReference type="PANTHER" id="PTHR13194">
    <property type="entry name" value="COMPLEX I INTERMEDIATE-ASSOCIATED PROTEIN 30"/>
    <property type="match status" value="1"/>
</dbReference>
<dbReference type="InterPro" id="IPR039131">
    <property type="entry name" value="NDUFAF1"/>
</dbReference>
<organism evidence="4">
    <name type="scientific">Chaetoceros debilis</name>
    <dbReference type="NCBI Taxonomy" id="122233"/>
    <lineage>
        <taxon>Eukaryota</taxon>
        <taxon>Sar</taxon>
        <taxon>Stramenopiles</taxon>
        <taxon>Ochrophyta</taxon>
        <taxon>Bacillariophyta</taxon>
        <taxon>Coscinodiscophyceae</taxon>
        <taxon>Chaetocerotophycidae</taxon>
        <taxon>Chaetocerotales</taxon>
        <taxon>Chaetocerotaceae</taxon>
        <taxon>Chaetoceros</taxon>
    </lineage>
</organism>
<evidence type="ECO:0000313" key="4">
    <source>
        <dbReference type="EMBL" id="CAE0478828.1"/>
    </source>
</evidence>
<reference evidence="4" key="1">
    <citation type="submission" date="2021-01" db="EMBL/GenBank/DDBJ databases">
        <authorList>
            <person name="Corre E."/>
            <person name="Pelletier E."/>
            <person name="Niang G."/>
            <person name="Scheremetjew M."/>
            <person name="Finn R."/>
            <person name="Kale V."/>
            <person name="Holt S."/>
            <person name="Cochrane G."/>
            <person name="Meng A."/>
            <person name="Brown T."/>
            <person name="Cohen L."/>
        </authorList>
    </citation>
    <scope>NUCLEOTIDE SEQUENCE</scope>
    <source>
        <strain evidence="4">MM31A-1</strain>
    </source>
</reference>
<dbReference type="InterPro" id="IPR008979">
    <property type="entry name" value="Galactose-bd-like_sf"/>
</dbReference>
<sequence>MVFSSMKSLIAAVCIASQVAAFSPTSRAGYATIRSINANHGAAALSPLFSSSTLTSETNMDYSPVFDFTGNASLDEKSKSIASFERIDDAIMGGISLSALKDVEGQPYASWSGVCRTDGGGFCGMRTLPFKETLDVSNQDGVYVNCKLASDDEPERRVWKLTVRTDTSRGEQVYQAMFDLAKASKDGSMTMVKVPFSSFQLVRGPRLVPDGPPLDTKGGLFQLGMTMSKFKIGEMTTELDNFRPGFFDLQMSEIGFYKDVPVEESSKAAAALAPDTFSKEEAAKKRPLPLRLLLPVAKIFFSEKANRRKSAMKILREKRNMTRMQAIFFGIKARRNRVGLIRSTAKTAGILGIDSARTVVKNFLKVVLIFPLKIVNKIIRSIKKALGMKVKLSMKE</sequence>
<accession>A0A7S3QIS9</accession>
<evidence type="ECO:0000256" key="2">
    <source>
        <dbReference type="SAM" id="SignalP"/>
    </source>
</evidence>
<dbReference type="GO" id="GO:0010257">
    <property type="term" value="P:NADH dehydrogenase complex assembly"/>
    <property type="evidence" value="ECO:0007669"/>
    <property type="project" value="TreeGrafter"/>
</dbReference>
<feature type="chain" id="PRO_5031504175" description="NADH:ubiquinone oxidoreductase intermediate-associated protein 30 domain-containing protein" evidence="2">
    <location>
        <begin position="22"/>
        <end position="396"/>
    </location>
</feature>
<feature type="domain" description="NADH:ubiquinone oxidoreductase intermediate-associated protein 30" evidence="3">
    <location>
        <begin position="77"/>
        <end position="241"/>
    </location>
</feature>
<dbReference type="InterPro" id="IPR013857">
    <property type="entry name" value="NADH-UbQ_OxRdtase-assoc_prot30"/>
</dbReference>
<dbReference type="GO" id="GO:0051082">
    <property type="term" value="F:unfolded protein binding"/>
    <property type="evidence" value="ECO:0007669"/>
    <property type="project" value="TreeGrafter"/>
</dbReference>
<proteinExistence type="inferred from homology"/>
<evidence type="ECO:0000256" key="1">
    <source>
        <dbReference type="ARBA" id="ARBA00007884"/>
    </source>
</evidence>
<dbReference type="EMBL" id="HBIO01030900">
    <property type="protein sequence ID" value="CAE0478828.1"/>
    <property type="molecule type" value="Transcribed_RNA"/>
</dbReference>
<protein>
    <recommendedName>
        <fullName evidence="3">NADH:ubiquinone oxidoreductase intermediate-associated protein 30 domain-containing protein</fullName>
    </recommendedName>
</protein>
<name>A0A7S3QIS9_9STRA</name>
<evidence type="ECO:0000259" key="3">
    <source>
        <dbReference type="Pfam" id="PF08547"/>
    </source>
</evidence>
<keyword evidence="2" id="KW-0732">Signal</keyword>